<dbReference type="RefSeq" id="WP_002298876.1">
    <property type="nucleotide sequence ID" value="NZ_JARGDB010000398.1"/>
</dbReference>
<dbReference type="Pfam" id="PF13177">
    <property type="entry name" value="DNA_pol3_delta2"/>
    <property type="match status" value="1"/>
</dbReference>
<organism evidence="1 2">
    <name type="scientific">Enterococcus faecium</name>
    <name type="common">Streptococcus faecium</name>
    <dbReference type="NCBI Taxonomy" id="1352"/>
    <lineage>
        <taxon>Bacteria</taxon>
        <taxon>Bacillati</taxon>
        <taxon>Bacillota</taxon>
        <taxon>Bacilli</taxon>
        <taxon>Lactobacillales</taxon>
        <taxon>Enterococcaceae</taxon>
        <taxon>Enterococcus</taxon>
    </lineage>
</organism>
<dbReference type="GO" id="GO:0006261">
    <property type="term" value="P:DNA-templated DNA replication"/>
    <property type="evidence" value="ECO:0007669"/>
    <property type="project" value="TreeGrafter"/>
</dbReference>
<dbReference type="AlphaFoldDB" id="A0A132P6M5"/>
<dbReference type="InterPro" id="IPR004622">
    <property type="entry name" value="DNA_pol_HolB"/>
</dbReference>
<dbReference type="InterPro" id="IPR027417">
    <property type="entry name" value="P-loop_NTPase"/>
</dbReference>
<gene>
    <name evidence="1" type="ORF">AWT83_05645</name>
</gene>
<dbReference type="Proteomes" id="UP000070452">
    <property type="component" value="Unassembled WGS sequence"/>
</dbReference>
<dbReference type="PANTHER" id="PTHR11669:SF8">
    <property type="entry name" value="DNA POLYMERASE III SUBUNIT DELTA"/>
    <property type="match status" value="1"/>
</dbReference>
<reference evidence="1 2" key="1">
    <citation type="submission" date="2016-01" db="EMBL/GenBank/DDBJ databases">
        <title>Molecular Mechanisms for transfer of large genomic segments between Enterococcus faecium strains.</title>
        <authorList>
            <person name="Garcia-Solache M.A."/>
            <person name="Lebreton F."/>
            <person name="Mclaughlin R.E."/>
            <person name="Whiteaker J.D."/>
            <person name="Gilmore M.S."/>
            <person name="Rice L.B."/>
        </authorList>
    </citation>
    <scope>NUCLEOTIDE SEQUENCE [LARGE SCALE GENOMIC DNA]</scope>
    <source>
        <strain evidence="1 2">D344RRF x C68</strain>
    </source>
</reference>
<sequence>MNQEINLAQMQPIVYQQLQRSFEHGRIAHAYLFEGEKGTGKHEVGIWLAQHLFCTQMKDNLPCGKCNNCQRIEKKEHPDVLVIEPEGQTIKVDQIRRLQTEFSRSGYESRKKVFLIKEAEKMNSSAANSLLKFLEEPPGDFLAVLETDAVGRILPTIQSRCQVLHFQELSKEALIHRLQEEQIPLEKAKLLAFLTNSLGKAVEISQDEWFNDAKDLIYQWFVYLQKQDTQAFIYVQKKLIKSFKEKTQQFTGLSVLMFYYQEAQRQAVANDEYGKVKQINQIIERILIAEQKLRSNVSFQAVAEQFVLHTIF</sequence>
<dbReference type="GO" id="GO:0008408">
    <property type="term" value="F:3'-5' exonuclease activity"/>
    <property type="evidence" value="ECO:0007669"/>
    <property type="project" value="InterPro"/>
</dbReference>
<accession>A0A132P6M5</accession>
<dbReference type="NCBIfam" id="TIGR00678">
    <property type="entry name" value="holB"/>
    <property type="match status" value="1"/>
</dbReference>
<dbReference type="GO" id="GO:0003887">
    <property type="term" value="F:DNA-directed DNA polymerase activity"/>
    <property type="evidence" value="ECO:0007669"/>
    <property type="project" value="InterPro"/>
</dbReference>
<dbReference type="SUPFAM" id="SSF52540">
    <property type="entry name" value="P-loop containing nucleoside triphosphate hydrolases"/>
    <property type="match status" value="1"/>
</dbReference>
<dbReference type="FunFam" id="3.40.50.300:FF:001255">
    <property type="entry name" value="DNA polymerase III subunit delta"/>
    <property type="match status" value="1"/>
</dbReference>
<comment type="caution">
    <text evidence="1">The sequence shown here is derived from an EMBL/GenBank/DDBJ whole genome shotgun (WGS) entry which is preliminary data.</text>
</comment>
<protein>
    <submittedName>
        <fullName evidence="1">DNA polymerase III subunit delta</fullName>
    </submittedName>
</protein>
<proteinExistence type="predicted"/>
<dbReference type="Gene3D" id="3.40.50.300">
    <property type="entry name" value="P-loop containing nucleotide triphosphate hydrolases"/>
    <property type="match status" value="1"/>
</dbReference>
<dbReference type="InterPro" id="IPR050238">
    <property type="entry name" value="DNA_Rep/Repair_Clamp_Loader"/>
</dbReference>
<name>A0A132P6M5_ENTFC</name>
<dbReference type="EMBL" id="LRHK01000001">
    <property type="protein sequence ID" value="KWX17976.1"/>
    <property type="molecule type" value="Genomic_DNA"/>
</dbReference>
<evidence type="ECO:0000313" key="2">
    <source>
        <dbReference type="Proteomes" id="UP000070452"/>
    </source>
</evidence>
<dbReference type="PANTHER" id="PTHR11669">
    <property type="entry name" value="REPLICATION FACTOR C / DNA POLYMERASE III GAMMA-TAU SUBUNIT"/>
    <property type="match status" value="1"/>
</dbReference>
<dbReference type="NCBIfam" id="NF005972">
    <property type="entry name" value="PRK08058.1"/>
    <property type="match status" value="1"/>
</dbReference>
<evidence type="ECO:0000313" key="1">
    <source>
        <dbReference type="EMBL" id="KWX17976.1"/>
    </source>
</evidence>